<dbReference type="EMBL" id="CM047899">
    <property type="protein sequence ID" value="KAJ0101199.1"/>
    <property type="molecule type" value="Genomic_DNA"/>
</dbReference>
<dbReference type="Proteomes" id="UP001164250">
    <property type="component" value="Chromosome 3"/>
</dbReference>
<evidence type="ECO:0000313" key="1">
    <source>
        <dbReference type="EMBL" id="KAJ0101199.1"/>
    </source>
</evidence>
<reference evidence="2" key="1">
    <citation type="journal article" date="2023" name="G3 (Bethesda)">
        <title>Genome assembly and association tests identify interacting loci associated with vigor, precocity, and sex in interspecific pistachio rootstocks.</title>
        <authorList>
            <person name="Palmer W."/>
            <person name="Jacygrad E."/>
            <person name="Sagayaradj S."/>
            <person name="Cavanaugh K."/>
            <person name="Han R."/>
            <person name="Bertier L."/>
            <person name="Beede B."/>
            <person name="Kafkas S."/>
            <person name="Golino D."/>
            <person name="Preece J."/>
            <person name="Michelmore R."/>
        </authorList>
    </citation>
    <scope>NUCLEOTIDE SEQUENCE [LARGE SCALE GENOMIC DNA]</scope>
</reference>
<accession>A0ACC1BQH6</accession>
<protein>
    <submittedName>
        <fullName evidence="1">Uncharacterized protein</fullName>
    </submittedName>
</protein>
<comment type="caution">
    <text evidence="1">The sequence shown here is derived from an EMBL/GenBank/DDBJ whole genome shotgun (WGS) entry which is preliminary data.</text>
</comment>
<organism evidence="1 2">
    <name type="scientific">Pistacia atlantica</name>
    <dbReference type="NCBI Taxonomy" id="434234"/>
    <lineage>
        <taxon>Eukaryota</taxon>
        <taxon>Viridiplantae</taxon>
        <taxon>Streptophyta</taxon>
        <taxon>Embryophyta</taxon>
        <taxon>Tracheophyta</taxon>
        <taxon>Spermatophyta</taxon>
        <taxon>Magnoliopsida</taxon>
        <taxon>eudicotyledons</taxon>
        <taxon>Gunneridae</taxon>
        <taxon>Pentapetalae</taxon>
        <taxon>rosids</taxon>
        <taxon>malvids</taxon>
        <taxon>Sapindales</taxon>
        <taxon>Anacardiaceae</taxon>
        <taxon>Pistacia</taxon>
    </lineage>
</organism>
<gene>
    <name evidence="1" type="ORF">Patl1_04548</name>
</gene>
<proteinExistence type="predicted"/>
<sequence>MLHTFQDRIGDDHSSGNLPNLNDVHIGLSYFRLSDCACCLGKFLRKMYNVKALNLPQTSVKGELKPNESPLRAPGSLKRVWKCKILGEVYHSGGSQRSKSYQSLH</sequence>
<name>A0ACC1BQH6_9ROSI</name>
<evidence type="ECO:0000313" key="2">
    <source>
        <dbReference type="Proteomes" id="UP001164250"/>
    </source>
</evidence>
<keyword evidence="2" id="KW-1185">Reference proteome</keyword>